<keyword evidence="2 5" id="KW-0812">Transmembrane</keyword>
<dbReference type="InterPro" id="IPR020846">
    <property type="entry name" value="MFS_dom"/>
</dbReference>
<dbReference type="SUPFAM" id="SSF103473">
    <property type="entry name" value="MFS general substrate transporter"/>
    <property type="match status" value="1"/>
</dbReference>
<dbReference type="Proteomes" id="UP000295601">
    <property type="component" value="Unassembled WGS sequence"/>
</dbReference>
<comment type="caution">
    <text evidence="7">The sequence shown here is derived from an EMBL/GenBank/DDBJ whole genome shotgun (WGS) entry which is preliminary data.</text>
</comment>
<feature type="transmembrane region" description="Helical" evidence="5">
    <location>
        <begin position="111"/>
        <end position="133"/>
    </location>
</feature>
<dbReference type="InterPro" id="IPR011701">
    <property type="entry name" value="MFS"/>
</dbReference>
<feature type="transmembrane region" description="Helical" evidence="5">
    <location>
        <begin position="177"/>
        <end position="195"/>
    </location>
</feature>
<evidence type="ECO:0000256" key="1">
    <source>
        <dbReference type="ARBA" id="ARBA00004651"/>
    </source>
</evidence>
<reference evidence="7 8" key="1">
    <citation type="submission" date="2019-03" db="EMBL/GenBank/DDBJ databases">
        <title>Genomic analyses of the natural microbiome of Caenorhabditis elegans.</title>
        <authorList>
            <person name="Samuel B."/>
        </authorList>
    </citation>
    <scope>NUCLEOTIDE SEQUENCE [LARGE SCALE GENOMIC DNA]</scope>
    <source>
        <strain evidence="7 8">JUb18</strain>
    </source>
</reference>
<feature type="domain" description="Major facilitator superfamily (MFS) profile" evidence="6">
    <location>
        <begin position="16"/>
        <end position="395"/>
    </location>
</feature>
<feature type="transmembrane region" description="Helical" evidence="5">
    <location>
        <begin position="313"/>
        <end position="335"/>
    </location>
</feature>
<organism evidence="7 8">
    <name type="scientific">Leucobacter luti</name>
    <dbReference type="NCBI Taxonomy" id="340320"/>
    <lineage>
        <taxon>Bacteria</taxon>
        <taxon>Bacillati</taxon>
        <taxon>Actinomycetota</taxon>
        <taxon>Actinomycetes</taxon>
        <taxon>Micrococcales</taxon>
        <taxon>Microbacteriaceae</taxon>
        <taxon>Leucobacter</taxon>
    </lineage>
</organism>
<proteinExistence type="predicted"/>
<feature type="transmembrane region" description="Helical" evidence="5">
    <location>
        <begin position="252"/>
        <end position="277"/>
    </location>
</feature>
<evidence type="ECO:0000256" key="4">
    <source>
        <dbReference type="ARBA" id="ARBA00023136"/>
    </source>
</evidence>
<name>A0A4R6S142_9MICO</name>
<evidence type="ECO:0000256" key="2">
    <source>
        <dbReference type="ARBA" id="ARBA00022692"/>
    </source>
</evidence>
<sequence length="403" mass="40270">MHVVPSSLSAPVRVPVRLWFLLGAMVLAQAATTVVAAAPAFLIPYLHEHEGLSLATAGLLAGAPNLGLVLALVAWGAATDRFGERRVILIGLALTGATVAAAMLADGLGALGIALVACGAASACTNSASGRLITGWFPTERRGLAMGIRQTCQPLGMAIAALGVPPLALAFGVSAALGLGGALVVLSFVVCVLLVRDPARPPRAAAAESGSPYRASNSLVRIHAASMLLVVPQFALSTFGLVWFTVGFGWSALAAGALVAFSQFAGAAGRIVVGIWSDRAGSRLRPLRIVAIAGVVTLAAAAGFGWLEWGIPAAVLYVIASCVSVADNGLAFTAVAEIAGPSWAGRALGFQNTGQFLAAAAVGPAVGAAIGVIGIPAALALVALTPALAVPLVPKPSAELVRA</sequence>
<dbReference type="Gene3D" id="1.20.1250.20">
    <property type="entry name" value="MFS general substrate transporter like domains"/>
    <property type="match status" value="2"/>
</dbReference>
<dbReference type="PANTHER" id="PTHR23527:SF1">
    <property type="entry name" value="BLL3282 PROTEIN"/>
    <property type="match status" value="1"/>
</dbReference>
<evidence type="ECO:0000259" key="6">
    <source>
        <dbReference type="PROSITE" id="PS50850"/>
    </source>
</evidence>
<dbReference type="EMBL" id="SNYA01000004">
    <property type="protein sequence ID" value="TDP92687.1"/>
    <property type="molecule type" value="Genomic_DNA"/>
</dbReference>
<dbReference type="Pfam" id="PF07690">
    <property type="entry name" value="MFS_1"/>
    <property type="match status" value="1"/>
</dbReference>
<evidence type="ECO:0000313" key="8">
    <source>
        <dbReference type="Proteomes" id="UP000295601"/>
    </source>
</evidence>
<dbReference type="PROSITE" id="PS50850">
    <property type="entry name" value="MFS"/>
    <property type="match status" value="1"/>
</dbReference>
<dbReference type="InterPro" id="IPR052952">
    <property type="entry name" value="MFS-Transporter"/>
</dbReference>
<dbReference type="OrthoDB" id="8628659at2"/>
<keyword evidence="4 5" id="KW-0472">Membrane</keyword>
<feature type="transmembrane region" description="Helical" evidence="5">
    <location>
        <begin position="289"/>
        <end position="307"/>
    </location>
</feature>
<dbReference type="GO" id="GO:0005886">
    <property type="term" value="C:plasma membrane"/>
    <property type="evidence" value="ECO:0007669"/>
    <property type="project" value="UniProtKB-SubCell"/>
</dbReference>
<feature type="transmembrane region" description="Helical" evidence="5">
    <location>
        <begin position="356"/>
        <end position="384"/>
    </location>
</feature>
<evidence type="ECO:0000313" key="7">
    <source>
        <dbReference type="EMBL" id="TDP92687.1"/>
    </source>
</evidence>
<comment type="subcellular location">
    <subcellularLocation>
        <location evidence="1">Cell membrane</location>
        <topology evidence="1">Multi-pass membrane protein</topology>
    </subcellularLocation>
</comment>
<keyword evidence="3 5" id="KW-1133">Transmembrane helix</keyword>
<feature type="transmembrane region" description="Helical" evidence="5">
    <location>
        <begin position="52"/>
        <end position="75"/>
    </location>
</feature>
<dbReference type="GO" id="GO:0022857">
    <property type="term" value="F:transmembrane transporter activity"/>
    <property type="evidence" value="ECO:0007669"/>
    <property type="project" value="InterPro"/>
</dbReference>
<dbReference type="AlphaFoldDB" id="A0A4R6S142"/>
<evidence type="ECO:0000256" key="3">
    <source>
        <dbReference type="ARBA" id="ARBA00022989"/>
    </source>
</evidence>
<keyword evidence="8" id="KW-1185">Reference proteome</keyword>
<gene>
    <name evidence="7" type="ORF">EDF62_1909</name>
</gene>
<feature type="transmembrane region" description="Helical" evidence="5">
    <location>
        <begin position="87"/>
        <end position="105"/>
    </location>
</feature>
<evidence type="ECO:0000256" key="5">
    <source>
        <dbReference type="SAM" id="Phobius"/>
    </source>
</evidence>
<dbReference type="PANTHER" id="PTHR23527">
    <property type="entry name" value="BLL3282 PROTEIN"/>
    <property type="match status" value="1"/>
</dbReference>
<feature type="transmembrane region" description="Helical" evidence="5">
    <location>
        <begin position="224"/>
        <end position="246"/>
    </location>
</feature>
<accession>A0A4R6S142</accession>
<dbReference type="InterPro" id="IPR036259">
    <property type="entry name" value="MFS_trans_sf"/>
</dbReference>
<protein>
    <submittedName>
        <fullName evidence="7">Sugar phosphate permease</fullName>
    </submittedName>
</protein>
<feature type="transmembrane region" description="Helical" evidence="5">
    <location>
        <begin position="154"/>
        <end position="171"/>
    </location>
</feature>
<dbReference type="RefSeq" id="WP_133616809.1">
    <property type="nucleotide sequence ID" value="NZ_SNYA01000004.1"/>
</dbReference>